<dbReference type="EC" id="3.6.3.-" evidence="6"/>
<dbReference type="CDD" id="cd03255">
    <property type="entry name" value="ABC_MJ0796_LolCDE_FtsE"/>
    <property type="match status" value="1"/>
</dbReference>
<dbReference type="InterPro" id="IPR003593">
    <property type="entry name" value="AAA+_ATPase"/>
</dbReference>
<keyword evidence="2" id="KW-0813">Transport</keyword>
<comment type="caution">
    <text evidence="6">The sequence shown here is derived from an EMBL/GenBank/DDBJ whole genome shotgun (WGS) entry which is preliminary data.</text>
</comment>
<dbReference type="PROSITE" id="PS50893">
    <property type="entry name" value="ABC_TRANSPORTER_2"/>
    <property type="match status" value="1"/>
</dbReference>
<organism evidence="6 7">
    <name type="scientific">Rubinisphaera italica</name>
    <dbReference type="NCBI Taxonomy" id="2527969"/>
    <lineage>
        <taxon>Bacteria</taxon>
        <taxon>Pseudomonadati</taxon>
        <taxon>Planctomycetota</taxon>
        <taxon>Planctomycetia</taxon>
        <taxon>Planctomycetales</taxon>
        <taxon>Planctomycetaceae</taxon>
        <taxon>Rubinisphaera</taxon>
    </lineage>
</organism>
<dbReference type="InterPro" id="IPR017911">
    <property type="entry name" value="MacB-like_ATP-bd"/>
</dbReference>
<dbReference type="InterPro" id="IPR017871">
    <property type="entry name" value="ABC_transporter-like_CS"/>
</dbReference>
<proteinExistence type="inferred from homology"/>
<keyword evidence="3" id="KW-0547">Nucleotide-binding</keyword>
<dbReference type="Pfam" id="PF00005">
    <property type="entry name" value="ABC_tran"/>
    <property type="match status" value="1"/>
</dbReference>
<dbReference type="AlphaFoldDB" id="A0A5C5XQD4"/>
<dbReference type="SUPFAM" id="SSF52540">
    <property type="entry name" value="P-loop containing nucleoside triphosphate hydrolases"/>
    <property type="match status" value="1"/>
</dbReference>
<keyword evidence="6" id="KW-0378">Hydrolase</keyword>
<evidence type="ECO:0000256" key="4">
    <source>
        <dbReference type="ARBA" id="ARBA00022840"/>
    </source>
</evidence>
<dbReference type="InterPro" id="IPR003439">
    <property type="entry name" value="ABC_transporter-like_ATP-bd"/>
</dbReference>
<dbReference type="RefSeq" id="WP_146505742.1">
    <property type="nucleotide sequence ID" value="NZ_SJPG01000001.1"/>
</dbReference>
<dbReference type="PANTHER" id="PTHR42798:SF2">
    <property type="entry name" value="ABC TRANSPORTER ATP-BINDING PROTEIN MG467-RELATED"/>
    <property type="match status" value="1"/>
</dbReference>
<comment type="similarity">
    <text evidence="1">Belongs to the ABC transporter superfamily.</text>
</comment>
<evidence type="ECO:0000256" key="1">
    <source>
        <dbReference type="ARBA" id="ARBA00005417"/>
    </source>
</evidence>
<feature type="domain" description="ABC transporter" evidence="5">
    <location>
        <begin position="14"/>
        <end position="243"/>
    </location>
</feature>
<dbReference type="OrthoDB" id="273392at2"/>
<evidence type="ECO:0000256" key="2">
    <source>
        <dbReference type="ARBA" id="ARBA00022448"/>
    </source>
</evidence>
<evidence type="ECO:0000313" key="6">
    <source>
        <dbReference type="EMBL" id="TWT63982.1"/>
    </source>
</evidence>
<dbReference type="GO" id="GO:0016887">
    <property type="term" value="F:ATP hydrolysis activity"/>
    <property type="evidence" value="ECO:0007669"/>
    <property type="project" value="InterPro"/>
</dbReference>
<dbReference type="PANTHER" id="PTHR42798">
    <property type="entry name" value="LIPOPROTEIN-RELEASING SYSTEM ATP-BINDING PROTEIN LOLD"/>
    <property type="match status" value="1"/>
</dbReference>
<dbReference type="Proteomes" id="UP000316095">
    <property type="component" value="Unassembled WGS sequence"/>
</dbReference>
<keyword evidence="7" id="KW-1185">Reference proteome</keyword>
<keyword evidence="4 6" id="KW-0067">ATP-binding</keyword>
<keyword evidence="6" id="KW-0449">Lipoprotein</keyword>
<dbReference type="InterPro" id="IPR027417">
    <property type="entry name" value="P-loop_NTPase"/>
</dbReference>
<name>A0A5C5XQD4_9PLAN</name>
<evidence type="ECO:0000259" key="5">
    <source>
        <dbReference type="PROSITE" id="PS50893"/>
    </source>
</evidence>
<dbReference type="GO" id="GO:0005524">
    <property type="term" value="F:ATP binding"/>
    <property type="evidence" value="ECO:0007669"/>
    <property type="project" value="UniProtKB-KW"/>
</dbReference>
<evidence type="ECO:0000313" key="7">
    <source>
        <dbReference type="Proteomes" id="UP000316095"/>
    </source>
</evidence>
<sequence>MNDESLKNEPSAKLIVRKLFKSYESAGRAVSILRDLDFTLETGAAASIIGPSGSGKSTLLYLISALDRPDAGSIELLGRDMIASSEKDQTSFRNAHIGFVFQDHNLLPQLNVLENVLLPCLAGNGVDPEKEKFAIKLLKRVGLKDRVTHRPAQLSGGERQRVAVCRALINQPELILADEPTGNLDPQTATVIGDLLLEISREQGAMLLCVTHSLELAYRFPVCYQLEEGRLVVVDRSAETATT</sequence>
<protein>
    <submittedName>
        <fullName evidence="6">Lipoprotein-releasing system ATP-binding protein LolD</fullName>
        <ecNumber evidence="6">3.6.3.-</ecNumber>
    </submittedName>
</protein>
<dbReference type="PROSITE" id="PS00211">
    <property type="entry name" value="ABC_TRANSPORTER_1"/>
    <property type="match status" value="1"/>
</dbReference>
<reference evidence="6 7" key="1">
    <citation type="submission" date="2019-02" db="EMBL/GenBank/DDBJ databases">
        <title>Deep-cultivation of Planctomycetes and their phenomic and genomic characterization uncovers novel biology.</title>
        <authorList>
            <person name="Wiegand S."/>
            <person name="Jogler M."/>
            <person name="Boedeker C."/>
            <person name="Pinto D."/>
            <person name="Vollmers J."/>
            <person name="Rivas-Marin E."/>
            <person name="Kohn T."/>
            <person name="Peeters S.H."/>
            <person name="Heuer A."/>
            <person name="Rast P."/>
            <person name="Oberbeckmann S."/>
            <person name="Bunk B."/>
            <person name="Jeske O."/>
            <person name="Meyerdierks A."/>
            <person name="Storesund J.E."/>
            <person name="Kallscheuer N."/>
            <person name="Luecker S."/>
            <person name="Lage O.M."/>
            <person name="Pohl T."/>
            <person name="Merkel B.J."/>
            <person name="Hornburger P."/>
            <person name="Mueller R.-W."/>
            <person name="Bruemmer F."/>
            <person name="Labrenz M."/>
            <person name="Spormann A.M."/>
            <person name="Op Den Camp H."/>
            <person name="Overmann J."/>
            <person name="Amann R."/>
            <person name="Jetten M.S.M."/>
            <person name="Mascher T."/>
            <person name="Medema M.H."/>
            <person name="Devos D.P."/>
            <person name="Kaster A.-K."/>
            <person name="Ovreas L."/>
            <person name="Rohde M."/>
            <person name="Galperin M.Y."/>
            <person name="Jogler C."/>
        </authorList>
    </citation>
    <scope>NUCLEOTIDE SEQUENCE [LARGE SCALE GENOMIC DNA]</scope>
    <source>
        <strain evidence="6 7">Pan54</strain>
    </source>
</reference>
<gene>
    <name evidence="6" type="primary">lolD_5</name>
    <name evidence="6" type="ORF">Pan54_47420</name>
</gene>
<dbReference type="Gene3D" id="3.40.50.300">
    <property type="entry name" value="P-loop containing nucleotide triphosphate hydrolases"/>
    <property type="match status" value="1"/>
</dbReference>
<evidence type="ECO:0000256" key="3">
    <source>
        <dbReference type="ARBA" id="ARBA00022741"/>
    </source>
</evidence>
<dbReference type="SMART" id="SM00382">
    <property type="entry name" value="AAA"/>
    <property type="match status" value="1"/>
</dbReference>
<accession>A0A5C5XQD4</accession>
<dbReference type="EMBL" id="SJPG01000001">
    <property type="protein sequence ID" value="TWT63982.1"/>
    <property type="molecule type" value="Genomic_DNA"/>
</dbReference>